<comment type="caution">
    <text evidence="1">The sequence shown here is derived from an EMBL/GenBank/DDBJ whole genome shotgun (WGS) entry which is preliminary data.</text>
</comment>
<protein>
    <submittedName>
        <fullName evidence="1">Uncharacterized protein</fullName>
    </submittedName>
</protein>
<accession>A0A1V6RX45</accession>
<proteinExistence type="predicted"/>
<organism evidence="1 2">
    <name type="scientific">Penicillium vulpinum</name>
    <dbReference type="NCBI Taxonomy" id="29845"/>
    <lineage>
        <taxon>Eukaryota</taxon>
        <taxon>Fungi</taxon>
        <taxon>Dikarya</taxon>
        <taxon>Ascomycota</taxon>
        <taxon>Pezizomycotina</taxon>
        <taxon>Eurotiomycetes</taxon>
        <taxon>Eurotiomycetidae</taxon>
        <taxon>Eurotiales</taxon>
        <taxon>Aspergillaceae</taxon>
        <taxon>Penicillium</taxon>
    </lineage>
</organism>
<evidence type="ECO:0000313" key="2">
    <source>
        <dbReference type="Proteomes" id="UP000191518"/>
    </source>
</evidence>
<sequence length="77" mass="8514">MASQISPSQMKADVDNRLVNNSRNPSSCPCGWYVYYSAVCGHVYQEVKFQCGAYEDIEYAGGNKPIPSGRGDTIFEL</sequence>
<gene>
    <name evidence="1" type="ORF">PENVUL_c018G00631</name>
</gene>
<dbReference type="EMBL" id="MDYP01000018">
    <property type="protein sequence ID" value="OQE06345.1"/>
    <property type="molecule type" value="Genomic_DNA"/>
</dbReference>
<dbReference type="Proteomes" id="UP000191518">
    <property type="component" value="Unassembled WGS sequence"/>
</dbReference>
<dbReference type="AlphaFoldDB" id="A0A1V6RX45"/>
<keyword evidence="2" id="KW-1185">Reference proteome</keyword>
<evidence type="ECO:0000313" key="1">
    <source>
        <dbReference type="EMBL" id="OQE06345.1"/>
    </source>
</evidence>
<reference evidence="2" key="1">
    <citation type="journal article" date="2017" name="Nat. Microbiol.">
        <title>Global analysis of biosynthetic gene clusters reveals vast potential of secondary metabolite production in Penicillium species.</title>
        <authorList>
            <person name="Nielsen J.C."/>
            <person name="Grijseels S."/>
            <person name="Prigent S."/>
            <person name="Ji B."/>
            <person name="Dainat J."/>
            <person name="Nielsen K.F."/>
            <person name="Frisvad J.C."/>
            <person name="Workman M."/>
            <person name="Nielsen J."/>
        </authorList>
    </citation>
    <scope>NUCLEOTIDE SEQUENCE [LARGE SCALE GENOMIC DNA]</scope>
    <source>
        <strain evidence="2">IBT 29486</strain>
    </source>
</reference>
<name>A0A1V6RX45_9EURO</name>